<keyword evidence="2" id="KW-1185">Reference proteome</keyword>
<organism evidence="1 2">
    <name type="scientific">Methylocystis heyeri</name>
    <dbReference type="NCBI Taxonomy" id="391905"/>
    <lineage>
        <taxon>Bacteria</taxon>
        <taxon>Pseudomonadati</taxon>
        <taxon>Pseudomonadota</taxon>
        <taxon>Alphaproteobacteria</taxon>
        <taxon>Hyphomicrobiales</taxon>
        <taxon>Methylocystaceae</taxon>
        <taxon>Methylocystis</taxon>
    </lineage>
</organism>
<gene>
    <name evidence="1" type="ORF">H2LOC_000505</name>
</gene>
<dbReference type="RefSeq" id="WP_154331528.1">
    <property type="nucleotide sequence ID" value="NZ_CP046052.1"/>
</dbReference>
<dbReference type="Proteomes" id="UP000309061">
    <property type="component" value="Chromosome"/>
</dbReference>
<reference evidence="1 2" key="1">
    <citation type="submission" date="2019-11" db="EMBL/GenBank/DDBJ databases">
        <title>The genome sequence of Methylocystis heyeri.</title>
        <authorList>
            <person name="Oshkin I.Y."/>
            <person name="Miroshnikov K."/>
            <person name="Dedysh S.N."/>
        </authorList>
    </citation>
    <scope>NUCLEOTIDE SEQUENCE [LARGE SCALE GENOMIC DNA]</scope>
    <source>
        <strain evidence="1 2">H2</strain>
    </source>
</reference>
<protein>
    <submittedName>
        <fullName evidence="1">Uncharacterized protein</fullName>
    </submittedName>
</protein>
<sequence length="86" mass="9691">MLDIYKAFRRRALDDGGGVVFGDAGDRLSLGEALRRGEPARYEARRRRICRAPFPMARLLLVMDYRENLRKVALAALASQLRSPAS</sequence>
<proteinExistence type="predicted"/>
<evidence type="ECO:0000313" key="2">
    <source>
        <dbReference type="Proteomes" id="UP000309061"/>
    </source>
</evidence>
<evidence type="ECO:0000313" key="1">
    <source>
        <dbReference type="EMBL" id="QGM44303.1"/>
    </source>
</evidence>
<dbReference type="KEGG" id="mhey:H2LOC_000505"/>
<name>A0A6B8KD07_9HYPH</name>
<accession>A0A6B8KD07</accession>
<dbReference type="AlphaFoldDB" id="A0A6B8KD07"/>
<dbReference type="EMBL" id="CP046052">
    <property type="protein sequence ID" value="QGM44303.1"/>
    <property type="molecule type" value="Genomic_DNA"/>
</dbReference>